<dbReference type="InterPro" id="IPR002884">
    <property type="entry name" value="P_dom"/>
</dbReference>
<accession>X0SA67</accession>
<feature type="non-terminal residue" evidence="5">
    <location>
        <position position="464"/>
    </location>
</feature>
<dbReference type="EMBL" id="BARS01004037">
    <property type="protein sequence ID" value="GAF72051.1"/>
    <property type="molecule type" value="Genomic_DNA"/>
</dbReference>
<dbReference type="SUPFAM" id="SSF49785">
    <property type="entry name" value="Galactose-binding domain-like"/>
    <property type="match status" value="1"/>
</dbReference>
<dbReference type="GO" id="GO:0005737">
    <property type="term" value="C:cytoplasm"/>
    <property type="evidence" value="ECO:0007669"/>
    <property type="project" value="UniProtKB-ARBA"/>
</dbReference>
<gene>
    <name evidence="5" type="ORF">S01H1_07867</name>
</gene>
<feature type="non-terminal residue" evidence="5">
    <location>
        <position position="1"/>
    </location>
</feature>
<name>X0SA67_9ZZZZ</name>
<protein>
    <recommendedName>
        <fullName evidence="4">P/Homo B domain-containing protein</fullName>
    </recommendedName>
</protein>
<dbReference type="GO" id="GO:0016485">
    <property type="term" value="P:protein processing"/>
    <property type="evidence" value="ECO:0007669"/>
    <property type="project" value="TreeGrafter"/>
</dbReference>
<keyword evidence="2" id="KW-0378">Hydrolase</keyword>
<evidence type="ECO:0000256" key="2">
    <source>
        <dbReference type="ARBA" id="ARBA00022801"/>
    </source>
</evidence>
<dbReference type="PROSITE" id="PS00138">
    <property type="entry name" value="SUBTILASE_SER"/>
    <property type="match status" value="1"/>
</dbReference>
<proteinExistence type="predicted"/>
<dbReference type="PROSITE" id="PS51892">
    <property type="entry name" value="SUBTILASE"/>
    <property type="match status" value="1"/>
</dbReference>
<keyword evidence="1" id="KW-0645">Protease</keyword>
<dbReference type="Pfam" id="PF01483">
    <property type="entry name" value="P_proprotein"/>
    <property type="match status" value="1"/>
</dbReference>
<evidence type="ECO:0000313" key="5">
    <source>
        <dbReference type="EMBL" id="GAF72051.1"/>
    </source>
</evidence>
<evidence type="ECO:0000256" key="1">
    <source>
        <dbReference type="ARBA" id="ARBA00022670"/>
    </source>
</evidence>
<sequence>PSWTDATAAAAMTHEYQEIDVYNNSWGPGGFLYGDDPLFLAALQDGVTNGRGGLGNVYAFAAGNGRQIDNDVNHNARANSRYTIAVAAIDHDGHYSYYSTPGASLLVSGYSNSVYSGITTTDRTGEDGYNVTGTGDGDPLADIDYTSTFGGTSSAAPLVSGVIALMLEANPGLTYRDVQHILVETAEMNDPADADWVYNAAGYQVNHNYGFGAIDAAAAVGAAINWQPVAEEKSLASGLIDVAATIPDDDTTGISSSVTLGDGVKQIEWVEVTFDAEHDYPADLEVVLIGPDGTESVLANATDYFYMFNPAGYDQWTFTSARHWGSSAEGEWTLQVKDLISPDAGTWNSWELTVYGQDVYAAPPELVAIIPNQGGVLTDGDIFDVAPRQLTFRFTDGQIIDQSSLGGIEIIRSGSDGTFGDGNEQVVQYGWIGIGEHPNEVIVRFAETLPDDVYQITIRGSGPV</sequence>
<reference evidence="5" key="1">
    <citation type="journal article" date="2014" name="Front. Microbiol.">
        <title>High frequency of phylogenetically diverse reductive dehalogenase-homologous genes in deep subseafloor sedimentary metagenomes.</title>
        <authorList>
            <person name="Kawai M."/>
            <person name="Futagami T."/>
            <person name="Toyoda A."/>
            <person name="Takaki Y."/>
            <person name="Nishi S."/>
            <person name="Hori S."/>
            <person name="Arai W."/>
            <person name="Tsubouchi T."/>
            <person name="Morono Y."/>
            <person name="Uchiyama I."/>
            <person name="Ito T."/>
            <person name="Fujiyama A."/>
            <person name="Inagaki F."/>
            <person name="Takami H."/>
        </authorList>
    </citation>
    <scope>NUCLEOTIDE SEQUENCE</scope>
    <source>
        <strain evidence="5">Expedition CK06-06</strain>
    </source>
</reference>
<keyword evidence="3" id="KW-0720">Serine protease</keyword>
<dbReference type="GO" id="GO:0012505">
    <property type="term" value="C:endomembrane system"/>
    <property type="evidence" value="ECO:0007669"/>
    <property type="project" value="UniProtKB-ARBA"/>
</dbReference>
<feature type="domain" description="P/Homo B" evidence="4">
    <location>
        <begin position="229"/>
        <end position="360"/>
    </location>
</feature>
<evidence type="ECO:0000256" key="3">
    <source>
        <dbReference type="ARBA" id="ARBA00022825"/>
    </source>
</evidence>
<dbReference type="GO" id="GO:0004252">
    <property type="term" value="F:serine-type endopeptidase activity"/>
    <property type="evidence" value="ECO:0007669"/>
    <property type="project" value="InterPro"/>
</dbReference>
<dbReference type="InterPro" id="IPR036852">
    <property type="entry name" value="Peptidase_S8/S53_dom_sf"/>
</dbReference>
<dbReference type="PROSITE" id="PS51829">
    <property type="entry name" value="P_HOMO_B"/>
    <property type="match status" value="1"/>
</dbReference>
<dbReference type="InterPro" id="IPR000209">
    <property type="entry name" value="Peptidase_S8/S53_dom"/>
</dbReference>
<dbReference type="SUPFAM" id="SSF52743">
    <property type="entry name" value="Subtilisin-like"/>
    <property type="match status" value="1"/>
</dbReference>
<dbReference type="Gene3D" id="3.40.50.200">
    <property type="entry name" value="Peptidase S8/S53 domain"/>
    <property type="match status" value="1"/>
</dbReference>
<dbReference type="InterPro" id="IPR008979">
    <property type="entry name" value="Galactose-bd-like_sf"/>
</dbReference>
<dbReference type="InterPro" id="IPR023828">
    <property type="entry name" value="Peptidase_S8_Ser-AS"/>
</dbReference>
<dbReference type="GO" id="GO:0016020">
    <property type="term" value="C:membrane"/>
    <property type="evidence" value="ECO:0007669"/>
    <property type="project" value="TreeGrafter"/>
</dbReference>
<dbReference type="PANTHER" id="PTHR42884">
    <property type="entry name" value="PROPROTEIN CONVERTASE SUBTILISIN/KEXIN-RELATED"/>
    <property type="match status" value="1"/>
</dbReference>
<comment type="caution">
    <text evidence="5">The sequence shown here is derived from an EMBL/GenBank/DDBJ whole genome shotgun (WGS) entry which is preliminary data.</text>
</comment>
<dbReference type="Pfam" id="PF00082">
    <property type="entry name" value="Peptidase_S8"/>
    <property type="match status" value="1"/>
</dbReference>
<dbReference type="AlphaFoldDB" id="X0SA67"/>
<evidence type="ECO:0000259" key="4">
    <source>
        <dbReference type="PROSITE" id="PS51829"/>
    </source>
</evidence>
<dbReference type="PANTHER" id="PTHR42884:SF14">
    <property type="entry name" value="NEUROENDOCRINE CONVERTASE 1"/>
    <property type="match status" value="1"/>
</dbReference>
<dbReference type="Gene3D" id="2.60.120.260">
    <property type="entry name" value="Galactose-binding domain-like"/>
    <property type="match status" value="1"/>
</dbReference>
<organism evidence="5">
    <name type="scientific">marine sediment metagenome</name>
    <dbReference type="NCBI Taxonomy" id="412755"/>
    <lineage>
        <taxon>unclassified sequences</taxon>
        <taxon>metagenomes</taxon>
        <taxon>ecological metagenomes</taxon>
    </lineage>
</organism>